<feature type="binding site" evidence="8">
    <location>
        <position position="99"/>
    </location>
    <ligand>
        <name>Mg(2+)</name>
        <dbReference type="ChEBI" id="CHEBI:18420"/>
    </ligand>
</feature>
<proteinExistence type="inferred from homology"/>
<keyword evidence="7 8" id="KW-0501">Molybdenum cofactor biosynthesis</keyword>
<comment type="caution">
    <text evidence="11">The sequence shown here is derived from an EMBL/GenBank/DDBJ whole genome shotgun (WGS) entry which is preliminary data.</text>
</comment>
<dbReference type="RefSeq" id="WP_343187218.1">
    <property type="nucleotide sequence ID" value="NZ_JBCITM010000024.1"/>
</dbReference>
<dbReference type="EC" id="2.7.7.77" evidence="8"/>
<feature type="region of interest" description="Disordered" evidence="9">
    <location>
        <begin position="217"/>
        <end position="240"/>
    </location>
</feature>
<name>A0ABU9VYL0_9CLOT</name>
<evidence type="ECO:0000256" key="3">
    <source>
        <dbReference type="ARBA" id="ARBA00022723"/>
    </source>
</evidence>
<keyword evidence="2 8" id="KW-0808">Transferase</keyword>
<accession>A0ABU9VYL0</accession>
<comment type="caution">
    <text evidence="8">Lacks conserved residue(s) required for the propagation of feature annotation.</text>
</comment>
<feature type="domain" description="MobA-like NTP transferase" evidence="10">
    <location>
        <begin position="7"/>
        <end position="159"/>
    </location>
</feature>
<evidence type="ECO:0000313" key="12">
    <source>
        <dbReference type="Proteomes" id="UP001407405"/>
    </source>
</evidence>
<dbReference type="SUPFAM" id="SSF53448">
    <property type="entry name" value="Nucleotide-diphospho-sugar transferases"/>
    <property type="match status" value="1"/>
</dbReference>
<evidence type="ECO:0000256" key="2">
    <source>
        <dbReference type="ARBA" id="ARBA00022679"/>
    </source>
</evidence>
<comment type="catalytic activity">
    <reaction evidence="8">
        <text>Mo-molybdopterin + GTP + H(+) = Mo-molybdopterin guanine dinucleotide + diphosphate</text>
        <dbReference type="Rhea" id="RHEA:34243"/>
        <dbReference type="ChEBI" id="CHEBI:15378"/>
        <dbReference type="ChEBI" id="CHEBI:33019"/>
        <dbReference type="ChEBI" id="CHEBI:37565"/>
        <dbReference type="ChEBI" id="CHEBI:71302"/>
        <dbReference type="ChEBI" id="CHEBI:71310"/>
        <dbReference type="EC" id="2.7.7.77"/>
    </reaction>
</comment>
<evidence type="ECO:0000256" key="9">
    <source>
        <dbReference type="SAM" id="MobiDB-lite"/>
    </source>
</evidence>
<keyword evidence="4 8" id="KW-0547">Nucleotide-binding</keyword>
<dbReference type="PANTHER" id="PTHR19136:SF81">
    <property type="entry name" value="MOLYBDENUM COFACTOR GUANYLYLTRANSFERASE"/>
    <property type="match status" value="1"/>
</dbReference>
<keyword evidence="11" id="KW-0548">Nucleotidyltransferase</keyword>
<dbReference type="EMBL" id="JBCITM010000024">
    <property type="protein sequence ID" value="MEN1761935.1"/>
    <property type="molecule type" value="Genomic_DNA"/>
</dbReference>
<evidence type="ECO:0000256" key="7">
    <source>
        <dbReference type="ARBA" id="ARBA00023150"/>
    </source>
</evidence>
<evidence type="ECO:0000256" key="1">
    <source>
        <dbReference type="ARBA" id="ARBA00022490"/>
    </source>
</evidence>
<dbReference type="Gene3D" id="3.90.550.10">
    <property type="entry name" value="Spore Coat Polysaccharide Biosynthesis Protein SpsA, Chain A"/>
    <property type="match status" value="1"/>
</dbReference>
<dbReference type="Proteomes" id="UP001407405">
    <property type="component" value="Unassembled WGS sequence"/>
</dbReference>
<dbReference type="InterPro" id="IPR025877">
    <property type="entry name" value="MobA-like_NTP_Trfase"/>
</dbReference>
<feature type="binding site" evidence="8">
    <location>
        <position position="68"/>
    </location>
    <ligand>
        <name>GTP</name>
        <dbReference type="ChEBI" id="CHEBI:37565"/>
    </ligand>
</feature>
<dbReference type="InterPro" id="IPR029044">
    <property type="entry name" value="Nucleotide-diphossugar_trans"/>
</dbReference>
<dbReference type="GO" id="GO:0061603">
    <property type="term" value="F:molybdenum cofactor guanylyltransferase activity"/>
    <property type="evidence" value="ECO:0007669"/>
    <property type="project" value="UniProtKB-EC"/>
</dbReference>
<evidence type="ECO:0000256" key="8">
    <source>
        <dbReference type="HAMAP-Rule" id="MF_00316"/>
    </source>
</evidence>
<dbReference type="CDD" id="cd02503">
    <property type="entry name" value="MobA"/>
    <property type="match status" value="1"/>
</dbReference>
<feature type="compositionally biased region" description="Basic and acidic residues" evidence="9">
    <location>
        <begin position="217"/>
        <end position="228"/>
    </location>
</feature>
<evidence type="ECO:0000313" key="11">
    <source>
        <dbReference type="EMBL" id="MEN1761935.1"/>
    </source>
</evidence>
<keyword evidence="1 8" id="KW-0963">Cytoplasm</keyword>
<comment type="subcellular location">
    <subcellularLocation>
        <location evidence="8">Cytoplasm</location>
    </subcellularLocation>
</comment>
<protein>
    <recommendedName>
        <fullName evidence="8">Probable molybdenum cofactor guanylyltransferase</fullName>
        <shortName evidence="8">MoCo guanylyltransferase</shortName>
        <ecNumber evidence="8">2.7.7.77</ecNumber>
    </recommendedName>
    <alternativeName>
        <fullName evidence="8">GTP:molybdopterin guanylyltransferase</fullName>
    </alternativeName>
    <alternativeName>
        <fullName evidence="8">Mo-MPT guanylyltransferase</fullName>
    </alternativeName>
    <alternativeName>
        <fullName evidence="8">Molybdopterin guanylyltransferase</fullName>
    </alternativeName>
    <alternativeName>
        <fullName evidence="8">Molybdopterin-guanine dinucleotide synthase</fullName>
        <shortName evidence="8">MGD synthase</shortName>
    </alternativeName>
</protein>
<dbReference type="InterPro" id="IPR013482">
    <property type="entry name" value="Molybde_CF_guanTrfase"/>
</dbReference>
<dbReference type="Pfam" id="PF12804">
    <property type="entry name" value="NTP_transf_3"/>
    <property type="match status" value="1"/>
</dbReference>
<feature type="binding site" evidence="8">
    <location>
        <position position="22"/>
    </location>
    <ligand>
        <name>GTP</name>
        <dbReference type="ChEBI" id="CHEBI:37565"/>
    </ligand>
</feature>
<evidence type="ECO:0000256" key="5">
    <source>
        <dbReference type="ARBA" id="ARBA00022842"/>
    </source>
</evidence>
<keyword evidence="12" id="KW-1185">Reference proteome</keyword>
<reference evidence="11 12" key="1">
    <citation type="submission" date="2024-04" db="EMBL/GenBank/DDBJ databases">
        <title>Genome sequencing and metabolic network reconstruction of aminoacids and betaine degradation by Anoxynatronum sibiricum.</title>
        <authorList>
            <person name="Detkova E.N."/>
            <person name="Boltjanskaja Y.V."/>
            <person name="Mardanov A.V."/>
            <person name="Kevbrin V."/>
        </authorList>
    </citation>
    <scope>NUCLEOTIDE SEQUENCE [LARGE SCALE GENOMIC DNA]</scope>
    <source>
        <strain evidence="11 12">Z-7981</strain>
    </source>
</reference>
<keyword evidence="5 8" id="KW-0460">Magnesium</keyword>
<keyword evidence="6 8" id="KW-0342">GTP-binding</keyword>
<gene>
    <name evidence="8" type="primary">mobA</name>
    <name evidence="11" type="ORF">AAIG11_15715</name>
</gene>
<comment type="cofactor">
    <cofactor evidence="8">
        <name>Mg(2+)</name>
        <dbReference type="ChEBI" id="CHEBI:18420"/>
    </cofactor>
</comment>
<feature type="binding site" evidence="8">
    <location>
        <begin position="10"/>
        <end position="12"/>
    </location>
    <ligand>
        <name>GTP</name>
        <dbReference type="ChEBI" id="CHEBI:37565"/>
    </ligand>
</feature>
<feature type="binding site" evidence="8">
    <location>
        <position position="99"/>
    </location>
    <ligand>
        <name>GTP</name>
        <dbReference type="ChEBI" id="CHEBI:37565"/>
    </ligand>
</feature>
<feature type="compositionally biased region" description="Polar residues" evidence="9">
    <location>
        <begin position="229"/>
        <end position="240"/>
    </location>
</feature>
<dbReference type="PANTHER" id="PTHR19136">
    <property type="entry name" value="MOLYBDENUM COFACTOR GUANYLYLTRANSFERASE"/>
    <property type="match status" value="1"/>
</dbReference>
<keyword evidence="3 8" id="KW-0479">Metal-binding</keyword>
<comment type="similarity">
    <text evidence="8">Belongs to the MobA family.</text>
</comment>
<sequence>MKHRITGVILAGGASKRMGRNKAQLPLGDRRMIEWVAGALDCLFDEVLIVTHHPQSFPMLDNVRIVQDLMNPGSRSSLIGLYTGLYHAKNDLIFAVPCDMPLLNRAVIEHMIELLDGEDVRVPLIGSHFQPLHAFYQKSCLPYMRRYIDRENYKVIRFYEDVLVRTVDEKVLRQFDPELNCFVNVNGNREYEMVQEIWKERAQQWCHEWMKKPPVRRREMTDDNRRSIGDSQRSRQNTYF</sequence>
<evidence type="ECO:0000259" key="10">
    <source>
        <dbReference type="Pfam" id="PF12804"/>
    </source>
</evidence>
<comment type="domain">
    <text evidence="8">The N-terminal domain determines nucleotide recognition and specific binding, while the C-terminal domain determines the specific binding to the target protein.</text>
</comment>
<organism evidence="11 12">
    <name type="scientific">Anoxynatronum sibiricum</name>
    <dbReference type="NCBI Taxonomy" id="210623"/>
    <lineage>
        <taxon>Bacteria</taxon>
        <taxon>Bacillati</taxon>
        <taxon>Bacillota</taxon>
        <taxon>Clostridia</taxon>
        <taxon>Eubacteriales</taxon>
        <taxon>Clostridiaceae</taxon>
        <taxon>Anoxynatronum</taxon>
    </lineage>
</organism>
<evidence type="ECO:0000256" key="4">
    <source>
        <dbReference type="ARBA" id="ARBA00022741"/>
    </source>
</evidence>
<dbReference type="HAMAP" id="MF_00316">
    <property type="entry name" value="MobA"/>
    <property type="match status" value="1"/>
</dbReference>
<comment type="function">
    <text evidence="8">Transfers a GMP moiety from GTP to Mo-molybdopterin (Mo-MPT) cofactor (Moco or molybdenum cofactor) to form Mo-molybdopterin guanine dinucleotide (Mo-MGD) cofactor.</text>
</comment>
<evidence type="ECO:0000256" key="6">
    <source>
        <dbReference type="ARBA" id="ARBA00023134"/>
    </source>
</evidence>